<dbReference type="OrthoDB" id="4704294at2"/>
<dbReference type="Gene3D" id="1.20.1290.10">
    <property type="entry name" value="AhpD-like"/>
    <property type="match status" value="1"/>
</dbReference>
<dbReference type="RefSeq" id="WP_106318973.1">
    <property type="nucleotide sequence ID" value="NZ_BOMO01000029.1"/>
</dbReference>
<gene>
    <name evidence="2" type="ORF">CLV67_105425</name>
</gene>
<accession>A0A2T0KGD8</accession>
<dbReference type="PANTHER" id="PTHR34846:SF5">
    <property type="entry name" value="CARBOXYMUCONOLACTONE DECARBOXYLASE-LIKE DOMAIN-CONTAINING PROTEIN"/>
    <property type="match status" value="1"/>
</dbReference>
<dbReference type="Pfam" id="PF02627">
    <property type="entry name" value="CMD"/>
    <property type="match status" value="1"/>
</dbReference>
<organism evidence="2 3">
    <name type="scientific">Actinoplanes italicus</name>
    <dbReference type="NCBI Taxonomy" id="113567"/>
    <lineage>
        <taxon>Bacteria</taxon>
        <taxon>Bacillati</taxon>
        <taxon>Actinomycetota</taxon>
        <taxon>Actinomycetes</taxon>
        <taxon>Micromonosporales</taxon>
        <taxon>Micromonosporaceae</taxon>
        <taxon>Actinoplanes</taxon>
    </lineage>
</organism>
<proteinExistence type="predicted"/>
<dbReference type="PANTHER" id="PTHR34846">
    <property type="entry name" value="4-CARBOXYMUCONOLACTONE DECARBOXYLASE FAMILY PROTEIN (AFU_ORTHOLOGUE AFUA_6G11590)"/>
    <property type="match status" value="1"/>
</dbReference>
<sequence length="187" mass="20521">MARIPALEPPFAPNVADQLAAMMPDGVPPIGLFRTFARNMPMTVAMSQWGGYELGRQLSLTLRERELVILRTCARCGCEYEWGVHLMFFTGRAGLTPAEITSLTHGSPGDPCWTSARERALIQVADALHDSSDVGDTLWKTARESLDEPQLLDLFLLCGWYHAISFAARAARVALESGAPRFTDVAV</sequence>
<evidence type="ECO:0000313" key="2">
    <source>
        <dbReference type="EMBL" id="PRX22248.1"/>
    </source>
</evidence>
<feature type="domain" description="Carboxymuconolactone decarboxylase-like" evidence="1">
    <location>
        <begin position="59"/>
        <end position="102"/>
    </location>
</feature>
<dbReference type="Proteomes" id="UP000239415">
    <property type="component" value="Unassembled WGS sequence"/>
</dbReference>
<comment type="caution">
    <text evidence="2">The sequence shown here is derived from an EMBL/GenBank/DDBJ whole genome shotgun (WGS) entry which is preliminary data.</text>
</comment>
<reference evidence="2 3" key="1">
    <citation type="submission" date="2018-03" db="EMBL/GenBank/DDBJ databases">
        <title>Genomic Encyclopedia of Archaeal and Bacterial Type Strains, Phase II (KMG-II): from individual species to whole genera.</title>
        <authorList>
            <person name="Goeker M."/>
        </authorList>
    </citation>
    <scope>NUCLEOTIDE SEQUENCE [LARGE SCALE GENOMIC DNA]</scope>
    <source>
        <strain evidence="2 3">DSM 43146</strain>
    </source>
</reference>
<dbReference type="GO" id="GO:0051920">
    <property type="term" value="F:peroxiredoxin activity"/>
    <property type="evidence" value="ECO:0007669"/>
    <property type="project" value="InterPro"/>
</dbReference>
<evidence type="ECO:0000259" key="1">
    <source>
        <dbReference type="Pfam" id="PF02627"/>
    </source>
</evidence>
<dbReference type="SUPFAM" id="SSF69118">
    <property type="entry name" value="AhpD-like"/>
    <property type="match status" value="1"/>
</dbReference>
<name>A0A2T0KGD8_9ACTN</name>
<keyword evidence="3" id="KW-1185">Reference proteome</keyword>
<dbReference type="InterPro" id="IPR003779">
    <property type="entry name" value="CMD-like"/>
</dbReference>
<protein>
    <submittedName>
        <fullName evidence="2">Carboxymuconolactone decarboxylase family protein</fullName>
    </submittedName>
</protein>
<dbReference type="AlphaFoldDB" id="A0A2T0KGD8"/>
<dbReference type="InterPro" id="IPR029032">
    <property type="entry name" value="AhpD-like"/>
</dbReference>
<evidence type="ECO:0000313" key="3">
    <source>
        <dbReference type="Proteomes" id="UP000239415"/>
    </source>
</evidence>
<dbReference type="EMBL" id="PVMZ01000005">
    <property type="protein sequence ID" value="PRX22248.1"/>
    <property type="molecule type" value="Genomic_DNA"/>
</dbReference>